<reference evidence="7 8" key="1">
    <citation type="submission" date="2015-01" db="EMBL/GenBank/DDBJ databases">
        <title>Draft genome of the acidophilic iron oxidizer Ferrimicrobium acidiphilum strain T23.</title>
        <authorList>
            <person name="Poehlein A."/>
            <person name="Eisen S."/>
            <person name="Schloemann M."/>
            <person name="Johnson B.D."/>
            <person name="Daniel R."/>
            <person name="Muehling M."/>
        </authorList>
    </citation>
    <scope>NUCLEOTIDE SEQUENCE [LARGE SCALE GENOMIC DNA]</scope>
    <source>
        <strain evidence="7 8">T23</strain>
    </source>
</reference>
<organism evidence="7 8">
    <name type="scientific">Ferrimicrobium acidiphilum DSM 19497</name>
    <dbReference type="NCBI Taxonomy" id="1121877"/>
    <lineage>
        <taxon>Bacteria</taxon>
        <taxon>Bacillati</taxon>
        <taxon>Actinomycetota</taxon>
        <taxon>Acidimicrobiia</taxon>
        <taxon>Acidimicrobiales</taxon>
        <taxon>Acidimicrobiaceae</taxon>
        <taxon>Ferrimicrobium</taxon>
    </lineage>
</organism>
<dbReference type="Proteomes" id="UP000032336">
    <property type="component" value="Unassembled WGS sequence"/>
</dbReference>
<feature type="transmembrane region" description="Helical" evidence="5">
    <location>
        <begin position="254"/>
        <end position="276"/>
    </location>
</feature>
<feature type="transmembrane region" description="Helical" evidence="5">
    <location>
        <begin position="88"/>
        <end position="108"/>
    </location>
</feature>
<comment type="subcellular location">
    <subcellularLocation>
        <location evidence="1">Cell membrane</location>
        <topology evidence="1">Multi-pass membrane protein</topology>
    </subcellularLocation>
</comment>
<accession>A0A0D8FT36</accession>
<feature type="transmembrane region" description="Helical" evidence="5">
    <location>
        <begin position="179"/>
        <end position="202"/>
    </location>
</feature>
<evidence type="ECO:0000259" key="6">
    <source>
        <dbReference type="PROSITE" id="PS50850"/>
    </source>
</evidence>
<gene>
    <name evidence="7" type="ORF">FEAC_20060</name>
</gene>
<dbReference type="Gene3D" id="1.20.1250.20">
    <property type="entry name" value="MFS general substrate transporter like domains"/>
    <property type="match status" value="1"/>
</dbReference>
<name>A0A0D8FT36_9ACTN</name>
<evidence type="ECO:0000256" key="4">
    <source>
        <dbReference type="ARBA" id="ARBA00023136"/>
    </source>
</evidence>
<dbReference type="InterPro" id="IPR020846">
    <property type="entry name" value="MFS_dom"/>
</dbReference>
<dbReference type="PANTHER" id="PTHR23542">
    <property type="match status" value="1"/>
</dbReference>
<feature type="transmembrane region" description="Helical" evidence="5">
    <location>
        <begin position="150"/>
        <end position="173"/>
    </location>
</feature>
<keyword evidence="3 5" id="KW-1133">Transmembrane helix</keyword>
<evidence type="ECO:0000256" key="2">
    <source>
        <dbReference type="ARBA" id="ARBA00022692"/>
    </source>
</evidence>
<evidence type="ECO:0000256" key="5">
    <source>
        <dbReference type="SAM" id="Phobius"/>
    </source>
</evidence>
<evidence type="ECO:0000256" key="3">
    <source>
        <dbReference type="ARBA" id="ARBA00022989"/>
    </source>
</evidence>
<keyword evidence="2 5" id="KW-0812">Transmembrane</keyword>
<dbReference type="GO" id="GO:0005886">
    <property type="term" value="C:plasma membrane"/>
    <property type="evidence" value="ECO:0007669"/>
    <property type="project" value="UniProtKB-SubCell"/>
</dbReference>
<feature type="transmembrane region" description="Helical" evidence="5">
    <location>
        <begin position="114"/>
        <end position="138"/>
    </location>
</feature>
<sequence>MASEPESTRPLRDFATLLRSSTVRWVVAEGLIGRLREGGIGLAIVLLVRHATGTFGPAGLAVAAFALSTAVTRREHGRFMDAFGVRRVMGLTAAANTVAMLGLALLSHEPDQSVSLIVMAGLCGLTLPAFTPAIRSFWTTTRKEMARSALVVDAFLYELSMTAAPGLVGLVAVVAGPSIAVIVLAALGCAGSTGFALTAGSCRNGRSFTWRHHPPEHRLARGIWVLVVLAGVLGGAEGALTVALPAYAVGIGGASRAGVLLSAIAAGSLFGGLLYSGLRLRGNVKVELVASSSVFAAGLVMLVVLRGGFALTAILCVIAGLGLAPIVAVILACVSKLAPAERATEAFALVGAAWPLGVGLAEAVVGLLVTSVGVGPGLLVAPVCAGAAVVGAVLFRRVLFDGMGSKT</sequence>
<dbReference type="InterPro" id="IPR036259">
    <property type="entry name" value="MFS_trans_sf"/>
</dbReference>
<evidence type="ECO:0000313" key="8">
    <source>
        <dbReference type="Proteomes" id="UP000032336"/>
    </source>
</evidence>
<feature type="transmembrane region" description="Helical" evidence="5">
    <location>
        <begin position="375"/>
        <end position="395"/>
    </location>
</feature>
<proteinExistence type="predicted"/>
<dbReference type="GeneID" id="78373115"/>
<feature type="transmembrane region" description="Helical" evidence="5">
    <location>
        <begin position="346"/>
        <end position="369"/>
    </location>
</feature>
<feature type="transmembrane region" description="Helical" evidence="5">
    <location>
        <begin position="288"/>
        <end position="305"/>
    </location>
</feature>
<dbReference type="eggNOG" id="COG2814">
    <property type="taxonomic scope" value="Bacteria"/>
</dbReference>
<dbReference type="GO" id="GO:0022857">
    <property type="term" value="F:transmembrane transporter activity"/>
    <property type="evidence" value="ECO:0007669"/>
    <property type="project" value="InterPro"/>
</dbReference>
<dbReference type="PANTHER" id="PTHR23542:SF1">
    <property type="entry name" value="MAJOR FACILITATOR SUPERFAMILY (MFS) PROFILE DOMAIN-CONTAINING PROTEIN"/>
    <property type="match status" value="1"/>
</dbReference>
<dbReference type="AlphaFoldDB" id="A0A0D8FT36"/>
<feature type="transmembrane region" description="Helical" evidence="5">
    <location>
        <begin position="311"/>
        <end position="334"/>
    </location>
</feature>
<comment type="caution">
    <text evidence="7">The sequence shown here is derived from an EMBL/GenBank/DDBJ whole genome shotgun (WGS) entry which is preliminary data.</text>
</comment>
<dbReference type="STRING" id="1121877.FEAC_20060"/>
<keyword evidence="8" id="KW-1185">Reference proteome</keyword>
<keyword evidence="4 5" id="KW-0472">Membrane</keyword>
<dbReference type="SUPFAM" id="SSF103473">
    <property type="entry name" value="MFS general substrate transporter"/>
    <property type="match status" value="1"/>
</dbReference>
<protein>
    <submittedName>
        <fullName evidence="7">Major facilitator superfamily protein</fullName>
    </submittedName>
</protein>
<dbReference type="OrthoDB" id="9180256at2"/>
<evidence type="ECO:0000256" key="1">
    <source>
        <dbReference type="ARBA" id="ARBA00004651"/>
    </source>
</evidence>
<feature type="transmembrane region" description="Helical" evidence="5">
    <location>
        <begin position="223"/>
        <end position="248"/>
    </location>
</feature>
<dbReference type="RefSeq" id="WP_035391443.1">
    <property type="nucleotide sequence ID" value="NZ_JQKF01000046.1"/>
</dbReference>
<dbReference type="PROSITE" id="PS50850">
    <property type="entry name" value="MFS"/>
    <property type="match status" value="1"/>
</dbReference>
<dbReference type="EMBL" id="JXUW01000019">
    <property type="protein sequence ID" value="KJE76271.1"/>
    <property type="molecule type" value="Genomic_DNA"/>
</dbReference>
<feature type="transmembrane region" description="Helical" evidence="5">
    <location>
        <begin position="40"/>
        <end position="67"/>
    </location>
</feature>
<evidence type="ECO:0000313" key="7">
    <source>
        <dbReference type="EMBL" id="KJE76271.1"/>
    </source>
</evidence>
<feature type="domain" description="Major facilitator superfamily (MFS) profile" evidence="6">
    <location>
        <begin position="222"/>
        <end position="407"/>
    </location>
</feature>